<dbReference type="Proteomes" id="UP000492821">
    <property type="component" value="Unassembled WGS sequence"/>
</dbReference>
<feature type="region of interest" description="Disordered" evidence="4">
    <location>
        <begin position="178"/>
        <end position="205"/>
    </location>
</feature>
<dbReference type="Gene3D" id="1.10.840.10">
    <property type="entry name" value="Ras guanine-nucleotide exchange factors catalytic domain"/>
    <property type="match status" value="1"/>
</dbReference>
<dbReference type="CDD" id="cd06755">
    <property type="entry name" value="PDZ_RapGEF2_RapGEF6-like"/>
    <property type="match status" value="1"/>
</dbReference>
<evidence type="ECO:0000259" key="6">
    <source>
        <dbReference type="PROSITE" id="PS50106"/>
    </source>
</evidence>
<feature type="region of interest" description="Disordered" evidence="4">
    <location>
        <begin position="218"/>
        <end position="355"/>
    </location>
</feature>
<feature type="domain" description="N-terminal Ras-GEF" evidence="8">
    <location>
        <begin position="603"/>
        <end position="721"/>
    </location>
</feature>
<feature type="region of interest" description="Disordered" evidence="4">
    <location>
        <begin position="397"/>
        <end position="436"/>
    </location>
</feature>
<dbReference type="PROSITE" id="PS50212">
    <property type="entry name" value="RASGEF_NTER"/>
    <property type="match status" value="1"/>
</dbReference>
<dbReference type="SUPFAM" id="SSF54236">
    <property type="entry name" value="Ubiquitin-like"/>
    <property type="match status" value="1"/>
</dbReference>
<dbReference type="GO" id="GO:0016324">
    <property type="term" value="C:apical plasma membrane"/>
    <property type="evidence" value="ECO:0007669"/>
    <property type="project" value="TreeGrafter"/>
</dbReference>
<evidence type="ECO:0000259" key="5">
    <source>
        <dbReference type="PROSITE" id="PS50009"/>
    </source>
</evidence>
<dbReference type="InterPro" id="IPR000651">
    <property type="entry name" value="Ras-like_Gua-exchang_fac_N"/>
</dbReference>
<dbReference type="CDD" id="cd06224">
    <property type="entry name" value="REM"/>
    <property type="match status" value="1"/>
</dbReference>
<dbReference type="CDD" id="cd00038">
    <property type="entry name" value="CAP_ED"/>
    <property type="match status" value="2"/>
</dbReference>
<dbReference type="Pfam" id="PF00617">
    <property type="entry name" value="RasGEF"/>
    <property type="match status" value="1"/>
</dbReference>
<feature type="compositionally biased region" description="Acidic residues" evidence="4">
    <location>
        <begin position="421"/>
        <end position="430"/>
    </location>
</feature>
<dbReference type="Pfam" id="PF00595">
    <property type="entry name" value="PDZ"/>
    <property type="match status" value="1"/>
</dbReference>
<keyword evidence="9" id="KW-1185">Reference proteome</keyword>
<evidence type="ECO:0000259" key="7">
    <source>
        <dbReference type="PROSITE" id="PS50200"/>
    </source>
</evidence>
<dbReference type="GO" id="GO:0007265">
    <property type="term" value="P:Ras protein signal transduction"/>
    <property type="evidence" value="ECO:0007669"/>
    <property type="project" value="TreeGrafter"/>
</dbReference>
<dbReference type="InterPro" id="IPR014710">
    <property type="entry name" value="RmlC-like_jellyroll"/>
</dbReference>
<dbReference type="Gene3D" id="2.60.120.10">
    <property type="entry name" value="Jelly Rolls"/>
    <property type="match status" value="2"/>
</dbReference>
<dbReference type="InterPro" id="IPR001895">
    <property type="entry name" value="RASGEF_cat_dom"/>
</dbReference>
<feature type="compositionally biased region" description="Low complexity" evidence="4">
    <location>
        <begin position="1377"/>
        <end position="1387"/>
    </location>
</feature>
<dbReference type="Pfam" id="PF00618">
    <property type="entry name" value="RasGEF_N"/>
    <property type="match status" value="1"/>
</dbReference>
<evidence type="ECO:0000256" key="4">
    <source>
        <dbReference type="SAM" id="MobiDB-lite"/>
    </source>
</evidence>
<proteinExistence type="inferred from homology"/>
<reference evidence="10" key="2">
    <citation type="submission" date="2020-10" db="UniProtKB">
        <authorList>
            <consortium name="WormBaseParasite"/>
        </authorList>
    </citation>
    <scope>IDENTIFICATION</scope>
</reference>
<dbReference type="SUPFAM" id="SSF48366">
    <property type="entry name" value="Ras GEF"/>
    <property type="match status" value="1"/>
</dbReference>
<feature type="region of interest" description="Disordered" evidence="4">
    <location>
        <begin position="1348"/>
        <end position="1392"/>
    </location>
</feature>
<feature type="region of interest" description="Disordered" evidence="4">
    <location>
        <begin position="1425"/>
        <end position="1489"/>
    </location>
</feature>
<reference evidence="9" key="1">
    <citation type="journal article" date="2013" name="Genetics">
        <title>The draft genome and transcriptome of Panagrellus redivivus are shaped by the harsh demands of a free-living lifestyle.</title>
        <authorList>
            <person name="Srinivasan J."/>
            <person name="Dillman A.R."/>
            <person name="Macchietto M.G."/>
            <person name="Heikkinen L."/>
            <person name="Lakso M."/>
            <person name="Fracchia K.M."/>
            <person name="Antoshechkin I."/>
            <person name="Mortazavi A."/>
            <person name="Wong G."/>
            <person name="Sternberg P.W."/>
        </authorList>
    </citation>
    <scope>NUCLEOTIDE SEQUENCE [LARGE SCALE GENOMIC DNA]</scope>
    <source>
        <strain evidence="9">MT8872</strain>
    </source>
</reference>
<feature type="compositionally biased region" description="Polar residues" evidence="4">
    <location>
        <begin position="236"/>
        <end position="245"/>
    </location>
</feature>
<feature type="domain" description="Ras-associating" evidence="7">
    <location>
        <begin position="966"/>
        <end position="1054"/>
    </location>
</feature>
<dbReference type="PROSITE" id="PS50106">
    <property type="entry name" value="PDZ"/>
    <property type="match status" value="1"/>
</dbReference>
<dbReference type="SUPFAM" id="SSF51206">
    <property type="entry name" value="cAMP-binding domain-like"/>
    <property type="match status" value="2"/>
</dbReference>
<dbReference type="Gene3D" id="1.20.870.10">
    <property type="entry name" value="Son of sevenless (SoS) protein Chain: S domain 1"/>
    <property type="match status" value="1"/>
</dbReference>
<sequence length="1489" mass="164645">MYLNNARFYESLTRHPRDRTQDDLSVIYNNLRKLDIFNCLNDAPLRIVCQTARLERHASNHVLFRKGQVATCWYILLNGSVYMNKQIYMPVGCFGKRNGMNLRRSSDCVLLQNSDIIVIDYPDVQRIPVQHSTPGIIPSNPAPSAISCNNGVSQSSSGGSSVSTFHRRLQSLNLNTDQGNNAYLQRPPVPQRVPSPAPPSHPYATASVTVIGDTSAANRPMTSAHHEPSKWYVSPQVPSSSSATQPPLPARTASVGPQVIQSQLNEGRPFHGSATSSISIGNHSGHNGPVIVTSSGSISGPSPTVQLRAVPTSHKNMPPPPPPTVSNSGTSSPASTSSVPFSARSEHDATNAPLTHRFSKTRFQFSRKSNEDVGTTTVKVRALSGNQASINNVARRLRARSTASSSTTDGDDFSGLPEASVDSEDEDEESCPSHDSYQELKDNVRECLEKEPAERNGDDISILMEFMQQMPALACLPLSIKRQLCLKMVFAVVADAGTVILQHGEKIDSWSVIVNGAVEHVKPNGDRIEYRLGDCFGAEPIPAAQFNEGEMRTLVDDCEFVLVEHSDYCTIMSTVHQHIEKESDGLTGEIVSETERRMVGNQVGLVLIKAKPEKLVQHLIDDIDTTIDAHFVEDFLLMYRVFMSNPMVIMERMLSWFKDATLRDKVARILLLWVNNHFNDFESNKEMTNALEMFEAMLESKSMFSQQALLNITCSVKSRPRQVTLTRSNRDQELAFNILGGKELNQGLFVSYVDPGTVADKNGLKRGDEILEVNGQSFRHITLQRALEILRECTHISLTLKSNLMGFKEMLHQQEKLQHQIANGTDNVDSAVEPKSSLPATNGTVGRFQKKNVFASNGRRSTLNVLPTAEKGGTAAAAGNTTWSVSSNSSSGSSGNNNKSTMFEKLFGMLKGSNHSDNFSDTTDEVRSAHTLRTSRSNPDISGHLVKQSHNASVSPFAATNGQAFAEQAIKIYRGDQSVRYLTIFPETTAKNVVQLALQEFGMNSEGSSTDWSLCECTVTREGVNKQRRLPDDMQNLAERIGLNSRFYLKNNTRSENLIPDELAPEILKESKINLQTLNAQFVASQLTLHDFAVFSSIEPTEYVDNLFQIHSTYGWPQLTEFEDLFNREMWWVVTEVCSEKNLAKRVKLIKKFIKVARHCRDLRNFNSMFAIVSGLEKPAVRRLAHSWERISGKYLKMLADVQQLMDPSRNMSKYRQHLASVAMEPPVVPIYPILRKDLIFSHEANPSYSDKLVNFEKLRMIARIIRSIVRLSSVNYDMDLMLQPGFSGDATAATIRKAVNSNSNSAKQASGQSRKKLYEQTLMIRKVKSYLATLQVIDSELELDRLSVECEPPPPGTNLGGGSAMQQRRRGPSPSPSSVSSHSNQSNEQKTGQRFVPKFAFPPGVESPQAVQKMLSLVQTSRVKNQAGAKPHQLPLSGSGTSKKSSISSGTTANSNTSGNTPQLMRRIPSFNSKSGHNEMGVDVGHND</sequence>
<evidence type="ECO:0000313" key="10">
    <source>
        <dbReference type="WBParaSite" id="Pan_g15686.t1"/>
    </source>
</evidence>
<protein>
    <submittedName>
        <fullName evidence="10">Rap guanine nucleotide exchange factor 2</fullName>
    </submittedName>
</protein>
<dbReference type="Pfam" id="PF00788">
    <property type="entry name" value="RA"/>
    <property type="match status" value="1"/>
</dbReference>
<dbReference type="Gene3D" id="2.30.42.10">
    <property type="match status" value="1"/>
</dbReference>
<name>A0A7E4ZT58_PANRE</name>
<dbReference type="PROSITE" id="PS50009">
    <property type="entry name" value="RASGEF_CAT"/>
    <property type="match status" value="1"/>
</dbReference>
<dbReference type="PANTHER" id="PTHR23113">
    <property type="entry name" value="GUANINE NUCLEOTIDE EXCHANGE FACTOR"/>
    <property type="match status" value="1"/>
</dbReference>
<feature type="compositionally biased region" description="Low complexity" evidence="4">
    <location>
        <begin position="288"/>
        <end position="316"/>
    </location>
</feature>
<dbReference type="InterPro" id="IPR000595">
    <property type="entry name" value="cNMP-bd_dom"/>
</dbReference>
<dbReference type="InterPro" id="IPR018490">
    <property type="entry name" value="cNMP-bd_dom_sf"/>
</dbReference>
<dbReference type="SMART" id="SM00228">
    <property type="entry name" value="PDZ"/>
    <property type="match status" value="1"/>
</dbReference>
<dbReference type="PANTHER" id="PTHR23113:SF249">
    <property type="entry name" value="RAP GUANINE NUCLEOTIDE EXCHANGE FACTOR 6"/>
    <property type="match status" value="1"/>
</dbReference>
<dbReference type="GO" id="GO:0005085">
    <property type="term" value="F:guanyl-nucleotide exchange factor activity"/>
    <property type="evidence" value="ECO:0007669"/>
    <property type="project" value="UniProtKB-KW"/>
</dbReference>
<dbReference type="SMART" id="SM00314">
    <property type="entry name" value="RA"/>
    <property type="match status" value="1"/>
</dbReference>
<evidence type="ECO:0000256" key="2">
    <source>
        <dbReference type="ARBA" id="ARBA00022658"/>
    </source>
</evidence>
<evidence type="ECO:0000259" key="8">
    <source>
        <dbReference type="PROSITE" id="PS50212"/>
    </source>
</evidence>
<dbReference type="CDD" id="cd00155">
    <property type="entry name" value="RasGEF"/>
    <property type="match status" value="1"/>
</dbReference>
<dbReference type="CDD" id="cd01785">
    <property type="entry name" value="RA_PDZ-GEF1"/>
    <property type="match status" value="1"/>
</dbReference>
<dbReference type="InterPro" id="IPR023578">
    <property type="entry name" value="Ras_GEF_dom_sf"/>
</dbReference>
<feature type="region of interest" description="Disordered" evidence="4">
    <location>
        <begin position="873"/>
        <end position="897"/>
    </location>
</feature>
<feature type="compositionally biased region" description="Pro residues" evidence="4">
    <location>
        <begin position="187"/>
        <end position="201"/>
    </location>
</feature>
<evidence type="ECO:0000313" key="9">
    <source>
        <dbReference type="Proteomes" id="UP000492821"/>
    </source>
</evidence>
<dbReference type="InterPro" id="IPR001478">
    <property type="entry name" value="PDZ"/>
</dbReference>
<accession>A0A7E4ZT58</accession>
<feature type="domain" description="PDZ" evidence="6">
    <location>
        <begin position="722"/>
        <end position="792"/>
    </location>
</feature>
<feature type="domain" description="Ras-GEF" evidence="5">
    <location>
        <begin position="1079"/>
        <end position="1306"/>
    </location>
</feature>
<feature type="compositionally biased region" description="Low complexity" evidence="4">
    <location>
        <begin position="1438"/>
        <end position="1462"/>
    </location>
</feature>
<dbReference type="SUPFAM" id="SSF50156">
    <property type="entry name" value="PDZ domain-like"/>
    <property type="match status" value="1"/>
</dbReference>
<keyword evidence="2 3" id="KW-0344">Guanine-nucleotide releasing factor</keyword>
<feature type="compositionally biased region" description="Low complexity" evidence="4">
    <location>
        <begin position="325"/>
        <end position="343"/>
    </location>
</feature>
<dbReference type="InterPro" id="IPR008937">
    <property type="entry name" value="Ras-like_GEF"/>
</dbReference>
<dbReference type="SMART" id="SM00147">
    <property type="entry name" value="RasGEF"/>
    <property type="match status" value="1"/>
</dbReference>
<organism evidence="9 10">
    <name type="scientific">Panagrellus redivivus</name>
    <name type="common">Microworm</name>
    <dbReference type="NCBI Taxonomy" id="6233"/>
    <lineage>
        <taxon>Eukaryota</taxon>
        <taxon>Metazoa</taxon>
        <taxon>Ecdysozoa</taxon>
        <taxon>Nematoda</taxon>
        <taxon>Chromadorea</taxon>
        <taxon>Rhabditida</taxon>
        <taxon>Tylenchina</taxon>
        <taxon>Panagrolaimomorpha</taxon>
        <taxon>Panagrolaimoidea</taxon>
        <taxon>Panagrolaimidae</taxon>
        <taxon>Panagrellus</taxon>
    </lineage>
</organism>
<evidence type="ECO:0000256" key="1">
    <source>
        <dbReference type="ARBA" id="ARBA00010829"/>
    </source>
</evidence>
<evidence type="ECO:0000256" key="3">
    <source>
        <dbReference type="PROSITE-ProRule" id="PRU00168"/>
    </source>
</evidence>
<dbReference type="InterPro" id="IPR000159">
    <property type="entry name" value="RA_dom"/>
</dbReference>
<dbReference type="InterPro" id="IPR036964">
    <property type="entry name" value="RASGEF_cat_dom_sf"/>
</dbReference>
<dbReference type="PROSITE" id="PS50200">
    <property type="entry name" value="RA"/>
    <property type="match status" value="1"/>
</dbReference>
<dbReference type="InterPro" id="IPR029071">
    <property type="entry name" value="Ubiquitin-like_domsf"/>
</dbReference>
<dbReference type="WBParaSite" id="Pan_g15686.t1">
    <property type="protein sequence ID" value="Pan_g15686.t1"/>
    <property type="gene ID" value="Pan_g15686"/>
</dbReference>
<comment type="similarity">
    <text evidence="1">Belongs to the RAPGEF2 family.</text>
</comment>
<dbReference type="SMART" id="SM00229">
    <property type="entry name" value="RasGEFN"/>
    <property type="match status" value="1"/>
</dbReference>
<feature type="compositionally biased region" description="Polar residues" evidence="4">
    <location>
        <begin position="273"/>
        <end position="285"/>
    </location>
</feature>
<dbReference type="InterPro" id="IPR036034">
    <property type="entry name" value="PDZ_sf"/>
</dbReference>